<comment type="cofactor">
    <cofactor evidence="1 6">
        <name>pyridoxal 5'-phosphate</name>
        <dbReference type="ChEBI" id="CHEBI:597326"/>
    </cofactor>
</comment>
<dbReference type="InterPro" id="IPR004839">
    <property type="entry name" value="Aminotransferase_I/II_large"/>
</dbReference>
<evidence type="ECO:0000313" key="9">
    <source>
        <dbReference type="Proteomes" id="UP000034022"/>
    </source>
</evidence>
<dbReference type="Pfam" id="PF00155">
    <property type="entry name" value="Aminotran_1_2"/>
    <property type="match status" value="1"/>
</dbReference>
<evidence type="ECO:0000256" key="1">
    <source>
        <dbReference type="ARBA" id="ARBA00001933"/>
    </source>
</evidence>
<accession>A0A0G0MB52</accession>
<evidence type="ECO:0000256" key="2">
    <source>
        <dbReference type="ARBA" id="ARBA00007441"/>
    </source>
</evidence>
<dbReference type="PATRIC" id="fig|1618638.3.peg.282"/>
<protein>
    <recommendedName>
        <fullName evidence="6">Aminotransferase</fullName>
        <ecNumber evidence="6">2.6.1.-</ecNumber>
    </recommendedName>
</protein>
<dbReference type="Gene3D" id="3.90.1150.10">
    <property type="entry name" value="Aspartate Aminotransferase, domain 1"/>
    <property type="match status" value="1"/>
</dbReference>
<dbReference type="AlphaFoldDB" id="A0A0G0MB52"/>
<dbReference type="InterPro" id="IPR050596">
    <property type="entry name" value="AspAT/PAT-like"/>
</dbReference>
<evidence type="ECO:0000256" key="5">
    <source>
        <dbReference type="ARBA" id="ARBA00022898"/>
    </source>
</evidence>
<dbReference type="CDD" id="cd00609">
    <property type="entry name" value="AAT_like"/>
    <property type="match status" value="1"/>
</dbReference>
<gene>
    <name evidence="8" type="ORF">US91_C0002G0063</name>
</gene>
<comment type="caution">
    <text evidence="8">The sequence shown here is derived from an EMBL/GenBank/DDBJ whole genome shotgun (WGS) entry which is preliminary data.</text>
</comment>
<evidence type="ECO:0000256" key="6">
    <source>
        <dbReference type="RuleBase" id="RU000481"/>
    </source>
</evidence>
<dbReference type="FunFam" id="3.40.640.10:FF:000033">
    <property type="entry name" value="Aspartate aminotransferase"/>
    <property type="match status" value="1"/>
</dbReference>
<dbReference type="InterPro" id="IPR004838">
    <property type="entry name" value="NHTrfase_class1_PyrdxlP-BS"/>
</dbReference>
<dbReference type="InterPro" id="IPR015424">
    <property type="entry name" value="PyrdxlP-dep_Trfase"/>
</dbReference>
<reference evidence="8 9" key="1">
    <citation type="journal article" date="2015" name="Nature">
        <title>rRNA introns, odd ribosomes, and small enigmatic genomes across a large radiation of phyla.</title>
        <authorList>
            <person name="Brown C.T."/>
            <person name="Hug L.A."/>
            <person name="Thomas B.C."/>
            <person name="Sharon I."/>
            <person name="Castelle C.J."/>
            <person name="Singh A."/>
            <person name="Wilkins M.J."/>
            <person name="Williams K.H."/>
            <person name="Banfield J.F."/>
        </authorList>
    </citation>
    <scope>NUCLEOTIDE SEQUENCE [LARGE SCALE GENOMIC DNA]</scope>
</reference>
<feature type="domain" description="Aminotransferase class I/classII large" evidence="7">
    <location>
        <begin position="25"/>
        <end position="385"/>
    </location>
</feature>
<dbReference type="InterPro" id="IPR015422">
    <property type="entry name" value="PyrdxlP-dep_Trfase_small"/>
</dbReference>
<name>A0A0G0MB52_9BACT</name>
<evidence type="ECO:0000256" key="4">
    <source>
        <dbReference type="ARBA" id="ARBA00022679"/>
    </source>
</evidence>
<keyword evidence="5" id="KW-0663">Pyridoxal phosphate</keyword>
<evidence type="ECO:0000313" key="8">
    <source>
        <dbReference type="EMBL" id="KKQ70984.1"/>
    </source>
</evidence>
<dbReference type="GO" id="GO:0008483">
    <property type="term" value="F:transaminase activity"/>
    <property type="evidence" value="ECO:0007669"/>
    <property type="project" value="UniProtKB-KW"/>
</dbReference>
<dbReference type="Proteomes" id="UP000034022">
    <property type="component" value="Unassembled WGS sequence"/>
</dbReference>
<dbReference type="PRINTS" id="PR00753">
    <property type="entry name" value="ACCSYNTHASE"/>
</dbReference>
<dbReference type="GO" id="GO:0006520">
    <property type="term" value="P:amino acid metabolic process"/>
    <property type="evidence" value="ECO:0007669"/>
    <property type="project" value="InterPro"/>
</dbReference>
<proteinExistence type="inferred from homology"/>
<dbReference type="EMBL" id="LBUU01000002">
    <property type="protein sequence ID" value="KKQ70984.1"/>
    <property type="molecule type" value="Genomic_DNA"/>
</dbReference>
<keyword evidence="3 6" id="KW-0032">Aminotransferase</keyword>
<dbReference type="GO" id="GO:0030170">
    <property type="term" value="F:pyridoxal phosphate binding"/>
    <property type="evidence" value="ECO:0007669"/>
    <property type="project" value="InterPro"/>
</dbReference>
<keyword evidence="4 6" id="KW-0808">Transferase</keyword>
<dbReference type="PROSITE" id="PS00105">
    <property type="entry name" value="AA_TRANSFER_CLASS_1"/>
    <property type="match status" value="1"/>
</dbReference>
<sequence length="390" mass="44482">MSQRTKNLRLSIIKQIELRAAKYPDSISLAQGIPSFDTPESIKRRVELALKRGVVAKYSLSPGLPELRELIELQLQKDNMFYDWEKEIIVTAGSIEGITATILAITDPGDEIIIPEPTYTSYHEVIILSGCKPVFVPLNEDKGWALELDKYEKAITDKTRAIFYCNPNNPTGTIYNKEQLLSLAELAKKHDLYIITDEVYKDFLYNNEKIFSLAEIPELRKRIIRIYGFSKAYAMTGWRVGYVHSDESVIKEIIKVHDSLVTCAPVISQYAAMGALEMGESDVSAFNIEYAKRRDLICKRLDRLSRFFSYIRPESAYYVFPKILRDFTEQKNSAIPDSWEYALALLEKTHVAVVPGSAFGPNGEGHIRLSFGRKPEDINEAFDRFENNLI</sequence>
<evidence type="ECO:0000256" key="3">
    <source>
        <dbReference type="ARBA" id="ARBA00022576"/>
    </source>
</evidence>
<dbReference type="PANTHER" id="PTHR46383:SF1">
    <property type="entry name" value="ASPARTATE AMINOTRANSFERASE"/>
    <property type="match status" value="1"/>
</dbReference>
<dbReference type="InterPro" id="IPR015421">
    <property type="entry name" value="PyrdxlP-dep_Trfase_major"/>
</dbReference>
<organism evidence="8 9">
    <name type="scientific">Candidatus Falkowbacteria bacterium GW2011_GWE1_38_31</name>
    <dbReference type="NCBI Taxonomy" id="1618638"/>
    <lineage>
        <taxon>Bacteria</taxon>
        <taxon>Candidatus Falkowiibacteriota</taxon>
    </lineage>
</organism>
<dbReference type="SUPFAM" id="SSF53383">
    <property type="entry name" value="PLP-dependent transferases"/>
    <property type="match status" value="1"/>
</dbReference>
<evidence type="ECO:0000259" key="7">
    <source>
        <dbReference type="Pfam" id="PF00155"/>
    </source>
</evidence>
<dbReference type="Gene3D" id="3.40.640.10">
    <property type="entry name" value="Type I PLP-dependent aspartate aminotransferase-like (Major domain)"/>
    <property type="match status" value="1"/>
</dbReference>
<comment type="similarity">
    <text evidence="2 6">Belongs to the class-I pyridoxal-phosphate-dependent aminotransferase family.</text>
</comment>
<dbReference type="EC" id="2.6.1.-" evidence="6"/>
<dbReference type="PANTHER" id="PTHR46383">
    <property type="entry name" value="ASPARTATE AMINOTRANSFERASE"/>
    <property type="match status" value="1"/>
</dbReference>